<keyword evidence="2" id="KW-0812">Transmembrane</keyword>
<name>A0A811KDF7_9BILA</name>
<sequence length="149" mass="16580">MEDPMDKKSSLKVDIDLDHLIKMTEEVAQNISINLNKVVDPMSQYLANSTFNATVHDVASIAASLKNLTANMVSASNAFYQPWIFIVAVVILLLLILILAMFCLLLTRRELIENPCGKKKKNTVRPRPEDAPTVVVDDHDHDHSGNKAV</sequence>
<protein>
    <submittedName>
        <fullName evidence="3">Uncharacterized protein</fullName>
    </submittedName>
</protein>
<dbReference type="EMBL" id="CAJFCW020000003">
    <property type="protein sequence ID" value="CAG9101541.1"/>
    <property type="molecule type" value="Genomic_DNA"/>
</dbReference>
<feature type="region of interest" description="Disordered" evidence="1">
    <location>
        <begin position="118"/>
        <end position="149"/>
    </location>
</feature>
<dbReference type="Proteomes" id="UP000614601">
    <property type="component" value="Unassembled WGS sequence"/>
</dbReference>
<dbReference type="Proteomes" id="UP000783686">
    <property type="component" value="Unassembled WGS sequence"/>
</dbReference>
<feature type="transmembrane region" description="Helical" evidence="2">
    <location>
        <begin position="83"/>
        <end position="106"/>
    </location>
</feature>
<gene>
    <name evidence="3" type="ORF">BOKJ2_LOCUS5260</name>
</gene>
<organism evidence="3 4">
    <name type="scientific">Bursaphelenchus okinawaensis</name>
    <dbReference type="NCBI Taxonomy" id="465554"/>
    <lineage>
        <taxon>Eukaryota</taxon>
        <taxon>Metazoa</taxon>
        <taxon>Ecdysozoa</taxon>
        <taxon>Nematoda</taxon>
        <taxon>Chromadorea</taxon>
        <taxon>Rhabditida</taxon>
        <taxon>Tylenchina</taxon>
        <taxon>Tylenchomorpha</taxon>
        <taxon>Aphelenchoidea</taxon>
        <taxon>Aphelenchoididae</taxon>
        <taxon>Bursaphelenchus</taxon>
    </lineage>
</organism>
<keyword evidence="2" id="KW-1133">Transmembrane helix</keyword>
<keyword evidence="2" id="KW-0472">Membrane</keyword>
<dbReference type="AlphaFoldDB" id="A0A811KDF7"/>
<dbReference type="EMBL" id="CAJFDH010000003">
    <property type="protein sequence ID" value="CAD5213773.1"/>
    <property type="molecule type" value="Genomic_DNA"/>
</dbReference>
<keyword evidence="4" id="KW-1185">Reference proteome</keyword>
<proteinExistence type="predicted"/>
<evidence type="ECO:0000313" key="3">
    <source>
        <dbReference type="EMBL" id="CAD5213773.1"/>
    </source>
</evidence>
<feature type="compositionally biased region" description="Basic and acidic residues" evidence="1">
    <location>
        <begin position="126"/>
        <end position="149"/>
    </location>
</feature>
<reference evidence="3" key="1">
    <citation type="submission" date="2020-09" db="EMBL/GenBank/DDBJ databases">
        <authorList>
            <person name="Kikuchi T."/>
        </authorList>
    </citation>
    <scope>NUCLEOTIDE SEQUENCE</scope>
    <source>
        <strain evidence="3">SH1</strain>
    </source>
</reference>
<evidence type="ECO:0000256" key="1">
    <source>
        <dbReference type="SAM" id="MobiDB-lite"/>
    </source>
</evidence>
<evidence type="ECO:0000256" key="2">
    <source>
        <dbReference type="SAM" id="Phobius"/>
    </source>
</evidence>
<evidence type="ECO:0000313" key="4">
    <source>
        <dbReference type="Proteomes" id="UP000614601"/>
    </source>
</evidence>
<accession>A0A811KDF7</accession>
<comment type="caution">
    <text evidence="3">The sequence shown here is derived from an EMBL/GenBank/DDBJ whole genome shotgun (WGS) entry which is preliminary data.</text>
</comment>